<protein>
    <submittedName>
        <fullName evidence="4">ADP-ribosylation factor-like protein 4D</fullName>
    </submittedName>
</protein>
<sequence length="196" mass="21354">MGNQLAPLPPLQALHVVVVGLDAAGKTSLLYRLKLQEFVQSVPTKGFNMEKIRVPLGGSRAITFQVWDVGGQEKLRPLWKSYTRCTDGLVFVVDSAEAERLEEARVELHRIARASDNQGVPVLVLANKQDAAQALSASEVEKLLGLHELGASALSHVQGCSAVSGLGLQPGLEKLYEMILRHRKLLRGRGGSRKRC</sequence>
<evidence type="ECO:0000313" key="3">
    <source>
        <dbReference type="Proteomes" id="UP000694871"/>
    </source>
</evidence>
<reference evidence="4" key="1">
    <citation type="submission" date="2025-08" db="UniProtKB">
        <authorList>
            <consortium name="RefSeq"/>
        </authorList>
    </citation>
    <scope>IDENTIFICATION</scope>
</reference>
<dbReference type="PROSITE" id="PS51419">
    <property type="entry name" value="RAB"/>
    <property type="match status" value="1"/>
</dbReference>
<keyword evidence="1" id="KW-0547">Nucleotide-binding</keyword>
<dbReference type="NCBIfam" id="TIGR00231">
    <property type="entry name" value="small_GTP"/>
    <property type="match status" value="1"/>
</dbReference>
<evidence type="ECO:0000256" key="2">
    <source>
        <dbReference type="ARBA" id="ARBA00023134"/>
    </source>
</evidence>
<dbReference type="CDD" id="cd04152">
    <property type="entry name" value="Arl4_Arl7"/>
    <property type="match status" value="1"/>
</dbReference>
<accession>A0ABM1KX21</accession>
<dbReference type="SMART" id="SM00177">
    <property type="entry name" value="ARF"/>
    <property type="match status" value="1"/>
</dbReference>
<evidence type="ECO:0000313" key="4">
    <source>
        <dbReference type="RefSeq" id="XP_015278258.1"/>
    </source>
</evidence>
<dbReference type="SMART" id="SM00178">
    <property type="entry name" value="SAR"/>
    <property type="match status" value="1"/>
</dbReference>
<keyword evidence="2" id="KW-0342">GTP-binding</keyword>
<dbReference type="Pfam" id="PF00025">
    <property type="entry name" value="Arf"/>
    <property type="match status" value="1"/>
</dbReference>
<dbReference type="InterPro" id="IPR027417">
    <property type="entry name" value="P-loop_NTPase"/>
</dbReference>
<dbReference type="InterPro" id="IPR024156">
    <property type="entry name" value="Small_GTPase_ARF"/>
</dbReference>
<dbReference type="SMART" id="SM00175">
    <property type="entry name" value="RAB"/>
    <property type="match status" value="1"/>
</dbReference>
<dbReference type="SUPFAM" id="SSF52540">
    <property type="entry name" value="P-loop containing nucleoside triphosphate hydrolases"/>
    <property type="match status" value="1"/>
</dbReference>
<gene>
    <name evidence="4" type="primary">ARL4D</name>
</gene>
<keyword evidence="3" id="KW-1185">Reference proteome</keyword>
<dbReference type="PROSITE" id="PS51417">
    <property type="entry name" value="ARF"/>
    <property type="match status" value="1"/>
</dbReference>
<dbReference type="Gene3D" id="3.40.50.300">
    <property type="entry name" value="P-loop containing nucleotide triphosphate hydrolases"/>
    <property type="match status" value="1"/>
</dbReference>
<dbReference type="InterPro" id="IPR006689">
    <property type="entry name" value="Small_GTPase_ARF/SAR"/>
</dbReference>
<dbReference type="SMART" id="SM00173">
    <property type="entry name" value="RAS"/>
    <property type="match status" value="1"/>
</dbReference>
<evidence type="ECO:0000256" key="1">
    <source>
        <dbReference type="ARBA" id="ARBA00022741"/>
    </source>
</evidence>
<proteinExistence type="predicted"/>
<dbReference type="Proteomes" id="UP000694871">
    <property type="component" value="Unplaced"/>
</dbReference>
<dbReference type="PANTHER" id="PTHR11711">
    <property type="entry name" value="ADP RIBOSYLATION FACTOR-RELATED"/>
    <property type="match status" value="1"/>
</dbReference>
<dbReference type="InterPro" id="IPR005225">
    <property type="entry name" value="Small_GTP-bd"/>
</dbReference>
<name>A0ABM1KX21_GEKJA</name>
<organism evidence="3 4">
    <name type="scientific">Gekko japonicus</name>
    <name type="common">Schlegel's Japanese gecko</name>
    <dbReference type="NCBI Taxonomy" id="146911"/>
    <lineage>
        <taxon>Eukaryota</taxon>
        <taxon>Metazoa</taxon>
        <taxon>Chordata</taxon>
        <taxon>Craniata</taxon>
        <taxon>Vertebrata</taxon>
        <taxon>Euteleostomi</taxon>
        <taxon>Lepidosauria</taxon>
        <taxon>Squamata</taxon>
        <taxon>Bifurcata</taxon>
        <taxon>Gekkota</taxon>
        <taxon>Gekkonidae</taxon>
        <taxon>Gekkoninae</taxon>
        <taxon>Gekko</taxon>
    </lineage>
</organism>
<dbReference type="RefSeq" id="XP_015278258.1">
    <property type="nucleotide sequence ID" value="XM_015422772.1"/>
</dbReference>
<dbReference type="GeneID" id="107120124"/>
<dbReference type="PRINTS" id="PR00449">
    <property type="entry name" value="RASTRNSFRMNG"/>
</dbReference>